<evidence type="ECO:0000313" key="12">
    <source>
        <dbReference type="Proteomes" id="UP001314205"/>
    </source>
</evidence>
<reference evidence="11 12" key="1">
    <citation type="submission" date="2023-11" db="EMBL/GenBank/DDBJ databases">
        <authorList>
            <person name="Hedman E."/>
            <person name="Englund M."/>
            <person name="Stromberg M."/>
            <person name="Nyberg Akerstrom W."/>
            <person name="Nylinder S."/>
            <person name="Jareborg N."/>
            <person name="Kallberg Y."/>
            <person name="Kronander E."/>
        </authorList>
    </citation>
    <scope>NUCLEOTIDE SEQUENCE [LARGE SCALE GENOMIC DNA]</scope>
</reference>
<dbReference type="CDD" id="cd00637">
    <property type="entry name" value="7tm_classA_rhodopsin-like"/>
    <property type="match status" value="1"/>
</dbReference>
<evidence type="ECO:0000256" key="6">
    <source>
        <dbReference type="ARBA" id="ARBA00023136"/>
    </source>
</evidence>
<dbReference type="Gene3D" id="1.20.1070.10">
    <property type="entry name" value="Rhodopsin 7-helix transmembrane proteins"/>
    <property type="match status" value="1"/>
</dbReference>
<dbReference type="GO" id="GO:0005886">
    <property type="term" value="C:plasma membrane"/>
    <property type="evidence" value="ECO:0007669"/>
    <property type="project" value="TreeGrafter"/>
</dbReference>
<feature type="transmembrane region" description="Helical" evidence="9">
    <location>
        <begin position="288"/>
        <end position="306"/>
    </location>
</feature>
<evidence type="ECO:0000256" key="9">
    <source>
        <dbReference type="SAM" id="Phobius"/>
    </source>
</evidence>
<dbReference type="GO" id="GO:0004930">
    <property type="term" value="F:G protein-coupled receptor activity"/>
    <property type="evidence" value="ECO:0007669"/>
    <property type="project" value="UniProtKB-KW"/>
</dbReference>
<dbReference type="PRINTS" id="PR00237">
    <property type="entry name" value="GPCRRHODOPSN"/>
</dbReference>
<evidence type="ECO:0000256" key="5">
    <source>
        <dbReference type="ARBA" id="ARBA00023040"/>
    </source>
</evidence>
<evidence type="ECO:0000256" key="7">
    <source>
        <dbReference type="ARBA" id="ARBA00023170"/>
    </source>
</evidence>
<comment type="caution">
    <text evidence="11">The sequence shown here is derived from an EMBL/GenBank/DDBJ whole genome shotgun (WGS) entry which is preliminary data.</text>
</comment>
<dbReference type="InterPro" id="IPR000276">
    <property type="entry name" value="GPCR_Rhodpsn"/>
</dbReference>
<dbReference type="InterPro" id="IPR017452">
    <property type="entry name" value="GPCR_Rhodpsn_7TM"/>
</dbReference>
<feature type="transmembrane region" description="Helical" evidence="9">
    <location>
        <begin position="32"/>
        <end position="58"/>
    </location>
</feature>
<evidence type="ECO:0000256" key="2">
    <source>
        <dbReference type="ARBA" id="ARBA00010663"/>
    </source>
</evidence>
<keyword evidence="3 9" id="KW-0812">Transmembrane</keyword>
<name>A0AAV1M0L5_9NEOP</name>
<comment type="subcellular location">
    <subcellularLocation>
        <location evidence="1">Membrane</location>
        <topology evidence="1">Multi-pass membrane protein</topology>
    </subcellularLocation>
</comment>
<evidence type="ECO:0000256" key="8">
    <source>
        <dbReference type="ARBA" id="ARBA00023224"/>
    </source>
</evidence>
<protein>
    <recommendedName>
        <fullName evidence="10">G-protein coupled receptors family 1 profile domain-containing protein</fullName>
    </recommendedName>
</protein>
<evidence type="ECO:0000256" key="3">
    <source>
        <dbReference type="ARBA" id="ARBA00022692"/>
    </source>
</evidence>
<sequence length="335" mass="39040">MSNFTEYKSDFNLEQWSQFLVKMKAEESPWNITLIIIFIVVMFVGGLVGNILTCIVIYYDKTMHTATNYYLFDLAVSDLIVSFAMMLEVYEQLSESYGFGNVACKIHFFFVILLWNNSILIMTTLAIERYVAICYPMLLKSTPVWRRVMKVIMGVCVVAVIETIPDVLTADLVKTTKFSICFILPTTTARITNGVLAVVTFAIPLAIMTFVYIMIALKVNFAEKDNSSSKIFNHRDNRKKVNKLIIALTLSFLVCWLPFCTFRVLIFLYDMRQLMQLSKWWNIGQRIIVFHNWFSIVLNPILFSLMSTKFRESLKRLWITKIKRQRIEIQKSYII</sequence>
<dbReference type="AlphaFoldDB" id="A0AAV1M0L5"/>
<evidence type="ECO:0000313" key="11">
    <source>
        <dbReference type="EMBL" id="CAK1601228.1"/>
    </source>
</evidence>
<feature type="domain" description="G-protein coupled receptors family 1 profile" evidence="10">
    <location>
        <begin position="49"/>
        <end position="303"/>
    </location>
</feature>
<evidence type="ECO:0000259" key="10">
    <source>
        <dbReference type="PROSITE" id="PS50262"/>
    </source>
</evidence>
<accession>A0AAV1M0L5</accession>
<dbReference type="Proteomes" id="UP001314205">
    <property type="component" value="Unassembled WGS sequence"/>
</dbReference>
<proteinExistence type="inferred from homology"/>
<keyword evidence="12" id="KW-1185">Reference proteome</keyword>
<feature type="transmembrane region" description="Helical" evidence="9">
    <location>
        <begin position="244"/>
        <end position="268"/>
    </location>
</feature>
<organism evidence="11 12">
    <name type="scientific">Parnassius mnemosyne</name>
    <name type="common">clouded apollo</name>
    <dbReference type="NCBI Taxonomy" id="213953"/>
    <lineage>
        <taxon>Eukaryota</taxon>
        <taxon>Metazoa</taxon>
        <taxon>Ecdysozoa</taxon>
        <taxon>Arthropoda</taxon>
        <taxon>Hexapoda</taxon>
        <taxon>Insecta</taxon>
        <taxon>Pterygota</taxon>
        <taxon>Neoptera</taxon>
        <taxon>Endopterygota</taxon>
        <taxon>Lepidoptera</taxon>
        <taxon>Glossata</taxon>
        <taxon>Ditrysia</taxon>
        <taxon>Papilionoidea</taxon>
        <taxon>Papilionidae</taxon>
        <taxon>Parnassiinae</taxon>
        <taxon>Parnassini</taxon>
        <taxon>Parnassius</taxon>
        <taxon>Driopa</taxon>
    </lineage>
</organism>
<gene>
    <name evidence="11" type="ORF">PARMNEM_LOCUS19892</name>
</gene>
<dbReference type="PROSITE" id="PS50262">
    <property type="entry name" value="G_PROTEIN_RECEP_F1_2"/>
    <property type="match status" value="1"/>
</dbReference>
<comment type="similarity">
    <text evidence="2">Belongs to the G-protein coupled receptor 1 family.</text>
</comment>
<evidence type="ECO:0000256" key="1">
    <source>
        <dbReference type="ARBA" id="ARBA00004141"/>
    </source>
</evidence>
<dbReference type="Pfam" id="PF00001">
    <property type="entry name" value="7tm_1"/>
    <property type="match status" value="1"/>
</dbReference>
<feature type="transmembrane region" description="Helical" evidence="9">
    <location>
        <begin position="107"/>
        <end position="127"/>
    </location>
</feature>
<dbReference type="SUPFAM" id="SSF81321">
    <property type="entry name" value="Family A G protein-coupled receptor-like"/>
    <property type="match status" value="1"/>
</dbReference>
<dbReference type="PANTHER" id="PTHR24243:SF224">
    <property type="entry name" value="G-PROTEIN COUPLED RECEPTOR 19-RELATED"/>
    <property type="match status" value="1"/>
</dbReference>
<keyword evidence="6 9" id="KW-0472">Membrane</keyword>
<dbReference type="PANTHER" id="PTHR24243">
    <property type="entry name" value="G-PROTEIN COUPLED RECEPTOR"/>
    <property type="match status" value="1"/>
</dbReference>
<keyword evidence="4 9" id="KW-1133">Transmembrane helix</keyword>
<evidence type="ECO:0000256" key="4">
    <source>
        <dbReference type="ARBA" id="ARBA00022989"/>
    </source>
</evidence>
<keyword evidence="7" id="KW-0675">Receptor</keyword>
<dbReference type="EMBL" id="CAVLGL010000126">
    <property type="protein sequence ID" value="CAK1601228.1"/>
    <property type="molecule type" value="Genomic_DNA"/>
</dbReference>
<feature type="transmembrane region" description="Helical" evidence="9">
    <location>
        <begin position="194"/>
        <end position="217"/>
    </location>
</feature>
<feature type="transmembrane region" description="Helical" evidence="9">
    <location>
        <begin position="70"/>
        <end position="87"/>
    </location>
</feature>
<keyword evidence="5" id="KW-0297">G-protein coupled receptor</keyword>
<keyword evidence="8" id="KW-0807">Transducer</keyword>
<feature type="transmembrane region" description="Helical" evidence="9">
    <location>
        <begin position="148"/>
        <end position="168"/>
    </location>
</feature>